<feature type="transmembrane region" description="Helical" evidence="4">
    <location>
        <begin position="106"/>
        <end position="127"/>
    </location>
</feature>
<keyword evidence="4" id="KW-0472">Membrane</keyword>
<dbReference type="PANTHER" id="PTHR11360:SF284">
    <property type="entry name" value="EG:103B4.3 PROTEIN-RELATED"/>
    <property type="match status" value="1"/>
</dbReference>
<comment type="subcellular location">
    <subcellularLocation>
        <location evidence="1">Membrane</location>
        <topology evidence="1">Multi-pass membrane protein</topology>
    </subcellularLocation>
</comment>
<feature type="transmembrane region" description="Helical" evidence="4">
    <location>
        <begin position="309"/>
        <end position="328"/>
    </location>
</feature>
<feature type="region of interest" description="Disordered" evidence="3">
    <location>
        <begin position="516"/>
        <end position="543"/>
    </location>
</feature>
<feature type="domain" description="Major facilitator superfamily (MFS) profile" evidence="5">
    <location>
        <begin position="43"/>
        <end position="432"/>
    </location>
</feature>
<feature type="transmembrane region" description="Helical" evidence="4">
    <location>
        <begin position="243"/>
        <end position="265"/>
    </location>
</feature>
<feature type="compositionally biased region" description="Low complexity" evidence="3">
    <location>
        <begin position="647"/>
        <end position="662"/>
    </location>
</feature>
<feature type="transmembrane region" description="Helical" evidence="4">
    <location>
        <begin position="82"/>
        <end position="99"/>
    </location>
</feature>
<feature type="transmembrane region" description="Helical" evidence="4">
    <location>
        <begin position="167"/>
        <end position="188"/>
    </location>
</feature>
<reference evidence="6" key="1">
    <citation type="journal article" date="2021" name="Mol. Plant Pathol.">
        <title>A 20-kb lineage-specific genomic region tames virulence in pathogenic amphidiploid Verticillium longisporum.</title>
        <authorList>
            <person name="Harting R."/>
            <person name="Starke J."/>
            <person name="Kusch H."/>
            <person name="Poggeler S."/>
            <person name="Maurus I."/>
            <person name="Schluter R."/>
            <person name="Landesfeind M."/>
            <person name="Bulla I."/>
            <person name="Nowrousian M."/>
            <person name="de Jonge R."/>
            <person name="Stahlhut G."/>
            <person name="Hoff K.J."/>
            <person name="Asshauer K.P."/>
            <person name="Thurmer A."/>
            <person name="Stanke M."/>
            <person name="Daniel R."/>
            <person name="Morgenstern B."/>
            <person name="Thomma B.P.H.J."/>
            <person name="Kronstad J.W."/>
            <person name="Braus-Stromeyer S.A."/>
            <person name="Braus G.H."/>
        </authorList>
    </citation>
    <scope>NUCLEOTIDE SEQUENCE</scope>
    <source>
        <strain evidence="6">Vl32</strain>
    </source>
</reference>
<dbReference type="InterPro" id="IPR050327">
    <property type="entry name" value="Proton-linked_MCT"/>
</dbReference>
<gene>
    <name evidence="6" type="ORF">HYQ45_008325</name>
</gene>
<dbReference type="InterPro" id="IPR020846">
    <property type="entry name" value="MFS_dom"/>
</dbReference>
<feature type="transmembrane region" description="Helical" evidence="4">
    <location>
        <begin position="277"/>
        <end position="297"/>
    </location>
</feature>
<dbReference type="OrthoDB" id="6499973at2759"/>
<sequence length="729" mass="78695">MSATQLQTLTSVSELRDGSETQSIAENAQSSESHDRLGASRWAVLSAAFGITFIAVGMPNSFGVFQEYYESTLFPNKPSPEIIIIGSLSSSLYMILGAFTGRLTDVVGYQVVLISGSVLIVGGLFAASFSTQFYQLVLSQGLAFGLGTALVYYPAVSSSGQYFRRHGLVNGVVLSGGALGGCIGPYSVRIMIQRLGLPATFRTLAAMSAGVLTFSCIAFTQARRRPRPRSRKLIDLRLLRDTRFLVILVSGTVAMTGFLPRYFIIPASAVSQGIDKGYAAWLLGLMNGLSIIGRLAVGSFADRYGKLTALITSFVLCGVGHVVFWLPAIMVGDEDEKPVALMTLFVIFVGLLGSGFVSLIPVVMSDLFGAEDLASKVGLLNSIMGLGAFAGPSAVYAIVSDGRDFSMAVLVTPGLPQFTKSAVIKHRTPSTSPPPQPIPETFLIPGYDHDDIYRMVEDEFLVIAGKFTAHLHAAEYHRLKTQARSQNADAIADISRPVVGSLTELARRRQEDLLRRKRQRQALRQSRAGDGGEAGETEEEDDALWRGSSLRGLMDSPRKREVRISALARAESSAGRAGAGWDREGGVQRRLNFAGEGAVKRPRLEDTADEDEDDLDVPARSRSSPQRMAELTSSRPKATGFQAATLSPGHAKSAPAKSAAKGDNATVETMAPKKVENTNDQRDSDSEEDDIFTRFKSRQTSDRRRRPVAQRKAEGKGDTKGDIIPSFMS</sequence>
<evidence type="ECO:0000256" key="4">
    <source>
        <dbReference type="SAM" id="Phobius"/>
    </source>
</evidence>
<feature type="transmembrane region" description="Helical" evidence="4">
    <location>
        <begin position="200"/>
        <end position="222"/>
    </location>
</feature>
<dbReference type="GO" id="GO:0022857">
    <property type="term" value="F:transmembrane transporter activity"/>
    <property type="evidence" value="ECO:0007669"/>
    <property type="project" value="InterPro"/>
</dbReference>
<keyword evidence="4" id="KW-1133">Transmembrane helix</keyword>
<evidence type="ECO:0000259" key="5">
    <source>
        <dbReference type="PROSITE" id="PS50850"/>
    </source>
</evidence>
<comment type="caution">
    <text evidence="6">The sequence shown here is derived from an EMBL/GenBank/DDBJ whole genome shotgun (WGS) entry which is preliminary data.</text>
</comment>
<keyword evidence="4" id="KW-0812">Transmembrane</keyword>
<comment type="similarity">
    <text evidence="2">Belongs to the major facilitator superfamily. Monocarboxylate porter (TC 2.A.1.13) family.</text>
</comment>
<proteinExistence type="inferred from homology"/>
<evidence type="ECO:0000313" key="7">
    <source>
        <dbReference type="Proteomes" id="UP000689129"/>
    </source>
</evidence>
<dbReference type="GO" id="GO:0016020">
    <property type="term" value="C:membrane"/>
    <property type="evidence" value="ECO:0007669"/>
    <property type="project" value="UniProtKB-SubCell"/>
</dbReference>
<name>A0A8I2ZKS1_VERLO</name>
<dbReference type="InterPro" id="IPR011701">
    <property type="entry name" value="MFS"/>
</dbReference>
<accession>A0A8I2ZKS1</accession>
<feature type="compositionally biased region" description="Acidic residues" evidence="3">
    <location>
        <begin position="533"/>
        <end position="542"/>
    </location>
</feature>
<organism evidence="6 7">
    <name type="scientific">Verticillium longisporum</name>
    <name type="common">Verticillium dahliae var. longisporum</name>
    <dbReference type="NCBI Taxonomy" id="100787"/>
    <lineage>
        <taxon>Eukaryota</taxon>
        <taxon>Fungi</taxon>
        <taxon>Dikarya</taxon>
        <taxon>Ascomycota</taxon>
        <taxon>Pezizomycotina</taxon>
        <taxon>Sordariomycetes</taxon>
        <taxon>Hypocreomycetidae</taxon>
        <taxon>Glomerellales</taxon>
        <taxon>Plectosphaerellaceae</taxon>
        <taxon>Verticillium</taxon>
    </lineage>
</organism>
<dbReference type="Proteomes" id="UP000689129">
    <property type="component" value="Unassembled WGS sequence"/>
</dbReference>
<evidence type="ECO:0000256" key="3">
    <source>
        <dbReference type="SAM" id="MobiDB-lite"/>
    </source>
</evidence>
<dbReference type="Pfam" id="PF07690">
    <property type="entry name" value="MFS_1"/>
    <property type="match status" value="1"/>
</dbReference>
<feature type="transmembrane region" description="Helical" evidence="4">
    <location>
        <begin position="42"/>
        <end position="62"/>
    </location>
</feature>
<feature type="compositionally biased region" description="Polar residues" evidence="3">
    <location>
        <begin position="621"/>
        <end position="636"/>
    </location>
</feature>
<feature type="transmembrane region" description="Helical" evidence="4">
    <location>
        <begin position="133"/>
        <end position="155"/>
    </location>
</feature>
<evidence type="ECO:0000313" key="6">
    <source>
        <dbReference type="EMBL" id="KAG7133541.1"/>
    </source>
</evidence>
<dbReference type="EMBL" id="JAEMWZ010000157">
    <property type="protein sequence ID" value="KAG7133541.1"/>
    <property type="molecule type" value="Genomic_DNA"/>
</dbReference>
<protein>
    <submittedName>
        <fullName evidence="6">MFS transporter asaE like protein</fullName>
    </submittedName>
</protein>
<feature type="transmembrane region" description="Helical" evidence="4">
    <location>
        <begin position="340"/>
        <end position="365"/>
    </location>
</feature>
<dbReference type="PANTHER" id="PTHR11360">
    <property type="entry name" value="MONOCARBOXYLATE TRANSPORTER"/>
    <property type="match status" value="1"/>
</dbReference>
<feature type="region of interest" description="Disordered" evidence="3">
    <location>
        <begin position="598"/>
        <end position="729"/>
    </location>
</feature>
<feature type="compositionally biased region" description="Basic and acidic residues" evidence="3">
    <location>
        <begin position="711"/>
        <end position="721"/>
    </location>
</feature>
<feature type="compositionally biased region" description="Acidic residues" evidence="3">
    <location>
        <begin position="607"/>
        <end position="616"/>
    </location>
</feature>
<feature type="transmembrane region" description="Helical" evidence="4">
    <location>
        <begin position="377"/>
        <end position="399"/>
    </location>
</feature>
<evidence type="ECO:0000256" key="1">
    <source>
        <dbReference type="ARBA" id="ARBA00004141"/>
    </source>
</evidence>
<feature type="compositionally biased region" description="Basic and acidic residues" evidence="3">
    <location>
        <begin position="671"/>
        <end position="684"/>
    </location>
</feature>
<evidence type="ECO:0000256" key="2">
    <source>
        <dbReference type="ARBA" id="ARBA00006727"/>
    </source>
</evidence>
<dbReference type="AlphaFoldDB" id="A0A8I2ZKS1"/>
<dbReference type="PROSITE" id="PS50850">
    <property type="entry name" value="MFS"/>
    <property type="match status" value="1"/>
</dbReference>